<reference evidence="1" key="1">
    <citation type="submission" date="2021-06" db="EMBL/GenBank/DDBJ databases">
        <authorList>
            <person name="Kallberg Y."/>
            <person name="Tangrot J."/>
            <person name="Rosling A."/>
        </authorList>
    </citation>
    <scope>NUCLEOTIDE SEQUENCE</scope>
    <source>
        <strain evidence="1">MA461A</strain>
    </source>
</reference>
<proteinExistence type="predicted"/>
<dbReference type="EMBL" id="CAJVQC010027977">
    <property type="protein sequence ID" value="CAG8738195.1"/>
    <property type="molecule type" value="Genomic_DNA"/>
</dbReference>
<keyword evidence="2" id="KW-1185">Reference proteome</keyword>
<evidence type="ECO:0000313" key="2">
    <source>
        <dbReference type="Proteomes" id="UP000789920"/>
    </source>
</evidence>
<feature type="non-terminal residue" evidence="1">
    <location>
        <position position="258"/>
    </location>
</feature>
<sequence>MFSYLIDTDYPYDQNPYFNNRRRRYYNPHQSYAYSYPCYTHPLQFSNFHTPQNRHFRESYYDPENIVNLVSGLNQNHEEKNHHDKEQKRNGYRKIKILAAKQQAAKKIYNFLKHQPSTHRTRKILVRLLHLRNLQNLLNSLSSQNQNFGPLTFTNKDAGKQILPISKNNKMLLIQEDSILKILDQLDKVQSEGNEIVRDRRKEIVKIAQKMLEELDAEKDRQWKLFCDELENNESVVNENSESIENENNESIENENSE</sequence>
<protein>
    <submittedName>
        <fullName evidence="1">28427_t:CDS:1</fullName>
    </submittedName>
</protein>
<accession>A0ACA9Q5E8</accession>
<gene>
    <name evidence="1" type="ORF">RPERSI_LOCUS12880</name>
</gene>
<organism evidence="1 2">
    <name type="scientific">Racocetra persica</name>
    <dbReference type="NCBI Taxonomy" id="160502"/>
    <lineage>
        <taxon>Eukaryota</taxon>
        <taxon>Fungi</taxon>
        <taxon>Fungi incertae sedis</taxon>
        <taxon>Mucoromycota</taxon>
        <taxon>Glomeromycotina</taxon>
        <taxon>Glomeromycetes</taxon>
        <taxon>Diversisporales</taxon>
        <taxon>Gigasporaceae</taxon>
        <taxon>Racocetra</taxon>
    </lineage>
</organism>
<dbReference type="Proteomes" id="UP000789920">
    <property type="component" value="Unassembled WGS sequence"/>
</dbReference>
<name>A0ACA9Q5E8_9GLOM</name>
<evidence type="ECO:0000313" key="1">
    <source>
        <dbReference type="EMBL" id="CAG8738195.1"/>
    </source>
</evidence>
<comment type="caution">
    <text evidence="1">The sequence shown here is derived from an EMBL/GenBank/DDBJ whole genome shotgun (WGS) entry which is preliminary data.</text>
</comment>